<protein>
    <recommendedName>
        <fullName evidence="4">DUF1176 domain-containing protein</fullName>
    </recommendedName>
</protein>
<reference evidence="2 3" key="1">
    <citation type="submission" date="2016-10" db="EMBL/GenBank/DDBJ databases">
        <title>Rodentibacter gen. nov. and new species.</title>
        <authorList>
            <person name="Christensen H."/>
        </authorList>
    </citation>
    <scope>NUCLEOTIDE SEQUENCE [LARGE SCALE GENOMIC DNA]</scope>
    <source>
        <strain evidence="2 3">CCUG17206</strain>
    </source>
</reference>
<proteinExistence type="predicted"/>
<organism evidence="2 3">
    <name type="scientific">Rodentibacter rarus</name>
    <dbReference type="NCBI Taxonomy" id="1908260"/>
    <lineage>
        <taxon>Bacteria</taxon>
        <taxon>Pseudomonadati</taxon>
        <taxon>Pseudomonadota</taxon>
        <taxon>Gammaproteobacteria</taxon>
        <taxon>Pasteurellales</taxon>
        <taxon>Pasteurellaceae</taxon>
        <taxon>Rodentibacter</taxon>
    </lineage>
</organism>
<gene>
    <name evidence="2" type="ORF">BKK50_07205</name>
</gene>
<dbReference type="RefSeq" id="WP_077416761.1">
    <property type="nucleotide sequence ID" value="NZ_MLHJ01000064.1"/>
</dbReference>
<keyword evidence="3" id="KW-1185">Reference proteome</keyword>
<dbReference type="Proteomes" id="UP000189433">
    <property type="component" value="Unassembled WGS sequence"/>
</dbReference>
<feature type="signal peptide" evidence="1">
    <location>
        <begin position="1"/>
        <end position="16"/>
    </location>
</feature>
<evidence type="ECO:0000313" key="3">
    <source>
        <dbReference type="Proteomes" id="UP000189433"/>
    </source>
</evidence>
<dbReference type="Pfam" id="PF06674">
    <property type="entry name" value="DUF1176"/>
    <property type="match status" value="1"/>
</dbReference>
<dbReference type="OrthoDB" id="6183301at2"/>
<sequence length="360" mass="40184">MKKLLLLILLPMSVLASPIKGIDESYQDWNLVCDNTGTCRLTGYQSDGWYDIPVSVLFTRPAGENAKVSGKLSFLAYDQEKEKNIPIGKFAEILINGQSLGKMQKENVDDIQTEYSLTDTQITTLLNALKKNTEIQIVSGEFKGKLSDKGAAAAMLRMDEFQQRLNTPSALIRKGNSTKPVLAPRPAPKITAIAIPNRQEYILKKGTKQFDEVMALLRQANGTDEESDGYCPVLHQDDNWLDGITIYPLTNSKVLAESLCWRGAYQEGAYYAVMDDKLTRVEQQLAHQYNGAFYDEQKHFLAVNGSYKGRGIGDCWFGQNAVWNGKIFIRTSEWTSGSCKGVGGGFWHLPIFESEVVVKE</sequence>
<evidence type="ECO:0000256" key="1">
    <source>
        <dbReference type="SAM" id="SignalP"/>
    </source>
</evidence>
<name>A0A1V3IL46_9PAST</name>
<accession>A0A1V3IL46</accession>
<dbReference type="STRING" id="1908260.BKK50_07205"/>
<comment type="caution">
    <text evidence="2">The sequence shown here is derived from an EMBL/GenBank/DDBJ whole genome shotgun (WGS) entry which is preliminary data.</text>
</comment>
<dbReference type="InterPro" id="IPR009560">
    <property type="entry name" value="DUF1176"/>
</dbReference>
<evidence type="ECO:0008006" key="4">
    <source>
        <dbReference type="Google" id="ProtNLM"/>
    </source>
</evidence>
<keyword evidence="1" id="KW-0732">Signal</keyword>
<dbReference type="EMBL" id="MLHJ01000064">
    <property type="protein sequence ID" value="OOF42265.1"/>
    <property type="molecule type" value="Genomic_DNA"/>
</dbReference>
<feature type="chain" id="PRO_5013251446" description="DUF1176 domain-containing protein" evidence="1">
    <location>
        <begin position="17"/>
        <end position="360"/>
    </location>
</feature>
<evidence type="ECO:0000313" key="2">
    <source>
        <dbReference type="EMBL" id="OOF42265.1"/>
    </source>
</evidence>
<dbReference type="AlphaFoldDB" id="A0A1V3IL46"/>